<dbReference type="Gene3D" id="3.40.640.10">
    <property type="entry name" value="Type I PLP-dependent aspartate aminotransferase-like (Major domain)"/>
    <property type="match status" value="1"/>
</dbReference>
<dbReference type="InterPro" id="IPR015424">
    <property type="entry name" value="PyrdxlP-dep_Trfase"/>
</dbReference>
<dbReference type="RefSeq" id="WP_055739015.1">
    <property type="nucleotide sequence ID" value="NZ_JAAIWL010000031.1"/>
</dbReference>
<dbReference type="GO" id="GO:0003824">
    <property type="term" value="F:catalytic activity"/>
    <property type="evidence" value="ECO:0007669"/>
    <property type="project" value="UniProtKB-ARBA"/>
</dbReference>
<dbReference type="Gene3D" id="3.90.1150.10">
    <property type="entry name" value="Aspartate Aminotransferase, domain 1"/>
    <property type="match status" value="1"/>
</dbReference>
<dbReference type="PATRIC" id="fig|157838.3.peg.1575"/>
<dbReference type="OrthoDB" id="9808002at2"/>
<dbReference type="SUPFAM" id="SSF53383">
    <property type="entry name" value="PLP-dependent transferases"/>
    <property type="match status" value="1"/>
</dbReference>
<reference evidence="4 5" key="1">
    <citation type="submission" date="2015-09" db="EMBL/GenBank/DDBJ databases">
        <title>Genome sequencing project for genomic taxonomy and phylogenomics of Bacillus-like bacteria.</title>
        <authorList>
            <person name="Liu B."/>
            <person name="Wang J."/>
            <person name="Zhu Y."/>
            <person name="Liu G."/>
            <person name="Chen Q."/>
            <person name="Chen Z."/>
            <person name="Lan J."/>
            <person name="Che J."/>
            <person name="Ge C."/>
            <person name="Shi H."/>
            <person name="Pan Z."/>
            <person name="Liu X."/>
        </authorList>
    </citation>
    <scope>NUCLEOTIDE SEQUENCE [LARGE SCALE GENOMIC DNA]</scope>
    <source>
        <strain evidence="4 5">LMG 18435</strain>
    </source>
</reference>
<dbReference type="PANTHER" id="PTHR11601:SF50">
    <property type="entry name" value="CYSTEINE DESULFURASE ISCS 2-RELATED"/>
    <property type="match status" value="1"/>
</dbReference>
<evidence type="ECO:0000313" key="4">
    <source>
        <dbReference type="EMBL" id="KQL53288.1"/>
    </source>
</evidence>
<keyword evidence="5" id="KW-1185">Reference proteome</keyword>
<dbReference type="STRING" id="157838.AN964_07160"/>
<proteinExistence type="predicted"/>
<sequence>MIYFDNSATTKPYDEVINAFVKISTQFFANPSSLHDLGGQVEELLKQARLQIASLLQVKSNEIFFTSGGTEGNNLAIKGTALQYASRGKHIIISGIEHASVYETCEQLKSLGYKITYLSVDSNGQVNVEDLESAITEETILVSIMHVNNEIGAIQPIEEIGSILKNYPKVLFHVDHVQGFGKVPLDLYKANIDLCTISAHKFHGLKGNGLLFKRDGIRISPLLTGGSQEGKLRSGTENTGGIVTMAKAMRMIEDKRKEKGAELLQIRDYLVEQLGQIPQVQLNTKPSVSAPHIINFSVVGLRGEVIVHALEKEKVYVSTTSACSSKQRKLSRTLLSTGVPESLAEGAVRISLSYDNTMDEAKVFIQTLQQILEKLNMVMRDSK</sequence>
<evidence type="ECO:0000259" key="3">
    <source>
        <dbReference type="Pfam" id="PF00266"/>
    </source>
</evidence>
<organism evidence="4 5">
    <name type="scientific">Heyndrickxia shackletonii</name>
    <dbReference type="NCBI Taxonomy" id="157838"/>
    <lineage>
        <taxon>Bacteria</taxon>
        <taxon>Bacillati</taxon>
        <taxon>Bacillota</taxon>
        <taxon>Bacilli</taxon>
        <taxon>Bacillales</taxon>
        <taxon>Bacillaceae</taxon>
        <taxon>Heyndrickxia</taxon>
    </lineage>
</organism>
<keyword evidence="2" id="KW-0663">Pyridoxal phosphate</keyword>
<dbReference type="Pfam" id="PF00266">
    <property type="entry name" value="Aminotran_5"/>
    <property type="match status" value="1"/>
</dbReference>
<comment type="cofactor">
    <cofactor evidence="1">
        <name>pyridoxal 5'-phosphate</name>
        <dbReference type="ChEBI" id="CHEBI:597326"/>
    </cofactor>
</comment>
<dbReference type="PANTHER" id="PTHR11601">
    <property type="entry name" value="CYSTEINE DESULFURYLASE FAMILY MEMBER"/>
    <property type="match status" value="1"/>
</dbReference>
<feature type="domain" description="Aminotransferase class V" evidence="3">
    <location>
        <begin position="2"/>
        <end position="362"/>
    </location>
</feature>
<comment type="caution">
    <text evidence="4">The sequence shown here is derived from an EMBL/GenBank/DDBJ whole genome shotgun (WGS) entry which is preliminary data.</text>
</comment>
<evidence type="ECO:0000313" key="5">
    <source>
        <dbReference type="Proteomes" id="UP000051888"/>
    </source>
</evidence>
<protein>
    <submittedName>
        <fullName evidence="4">Cysteine desulfurase</fullName>
    </submittedName>
</protein>
<accession>A0A0Q3TGY1</accession>
<name>A0A0Q3TGY1_9BACI</name>
<evidence type="ECO:0000256" key="1">
    <source>
        <dbReference type="ARBA" id="ARBA00001933"/>
    </source>
</evidence>
<evidence type="ECO:0000256" key="2">
    <source>
        <dbReference type="ARBA" id="ARBA00022898"/>
    </source>
</evidence>
<dbReference type="InterPro" id="IPR015422">
    <property type="entry name" value="PyrdxlP-dep_Trfase_small"/>
</dbReference>
<dbReference type="NCBIfam" id="NF002806">
    <property type="entry name" value="PRK02948.1"/>
    <property type="match status" value="1"/>
</dbReference>
<dbReference type="InterPro" id="IPR015421">
    <property type="entry name" value="PyrdxlP-dep_Trfase_major"/>
</dbReference>
<dbReference type="InterPro" id="IPR000192">
    <property type="entry name" value="Aminotrans_V_dom"/>
</dbReference>
<dbReference type="InterPro" id="IPR016454">
    <property type="entry name" value="Cysteine_dSase"/>
</dbReference>
<dbReference type="PIRSF" id="PIRSF005572">
    <property type="entry name" value="NifS"/>
    <property type="match status" value="1"/>
</dbReference>
<dbReference type="AlphaFoldDB" id="A0A0Q3TGY1"/>
<dbReference type="Gene3D" id="1.10.260.50">
    <property type="match status" value="1"/>
</dbReference>
<dbReference type="EMBL" id="LJJC01000004">
    <property type="protein sequence ID" value="KQL53288.1"/>
    <property type="molecule type" value="Genomic_DNA"/>
</dbReference>
<dbReference type="Proteomes" id="UP000051888">
    <property type="component" value="Unassembled WGS sequence"/>
</dbReference>
<gene>
    <name evidence="4" type="ORF">AN964_07160</name>
</gene>